<organism evidence="2">
    <name type="scientific">Anopheles atroparvus</name>
    <name type="common">European mosquito</name>
    <dbReference type="NCBI Taxonomy" id="41427"/>
    <lineage>
        <taxon>Eukaryota</taxon>
        <taxon>Metazoa</taxon>
        <taxon>Ecdysozoa</taxon>
        <taxon>Arthropoda</taxon>
        <taxon>Hexapoda</taxon>
        <taxon>Insecta</taxon>
        <taxon>Pterygota</taxon>
        <taxon>Neoptera</taxon>
        <taxon>Endopterygota</taxon>
        <taxon>Diptera</taxon>
        <taxon>Nematocera</taxon>
        <taxon>Culicoidea</taxon>
        <taxon>Culicidae</taxon>
        <taxon>Anophelinae</taxon>
        <taxon>Anopheles</taxon>
    </lineage>
</organism>
<sequence>MRSNHVEDRRRSPGRNRSTDFPTAGSAAFSSGPHQRSTSRRMRMSCSNPGPPDDGRWARTEAAGTRAEEDAGKSNATCIARDVDVTVAEEVEEDPAGTRTDGGNGVVLSPSVAGLGAEVCVAVTEGNRCPQTVHLLWPKQHCRQNV</sequence>
<feature type="region of interest" description="Disordered" evidence="1">
    <location>
        <begin position="1"/>
        <end position="74"/>
    </location>
</feature>
<evidence type="ECO:0000313" key="2">
    <source>
        <dbReference type="EnsemblMetazoa" id="AATE006546-PA.1"/>
    </source>
</evidence>
<accession>A0A182IW04</accession>
<protein>
    <submittedName>
        <fullName evidence="2">Uncharacterized protein</fullName>
    </submittedName>
</protein>
<reference evidence="2" key="1">
    <citation type="submission" date="2022-08" db="UniProtKB">
        <authorList>
            <consortium name="EnsemblMetazoa"/>
        </authorList>
    </citation>
    <scope>IDENTIFICATION</scope>
    <source>
        <strain evidence="2">EBRO</strain>
    </source>
</reference>
<dbReference type="VEuPathDB" id="VectorBase:AATE006546"/>
<evidence type="ECO:0000256" key="1">
    <source>
        <dbReference type="SAM" id="MobiDB-lite"/>
    </source>
</evidence>
<dbReference type="AlphaFoldDB" id="A0A182IW04"/>
<proteinExistence type="predicted"/>
<dbReference type="EnsemblMetazoa" id="AATE006546-RA">
    <property type="protein sequence ID" value="AATE006546-PA.1"/>
    <property type="gene ID" value="AATE006546"/>
</dbReference>
<feature type="compositionally biased region" description="Basic and acidic residues" evidence="1">
    <location>
        <begin position="1"/>
        <end position="11"/>
    </location>
</feature>
<name>A0A182IW04_ANOAO</name>